<protein>
    <recommendedName>
        <fullName evidence="4">microtubule-severing ATPase</fullName>
        <ecNumber evidence="4">5.6.1.1</ecNumber>
    </recommendedName>
</protein>
<feature type="domain" description="MIT" evidence="7">
    <location>
        <begin position="52"/>
        <end position="129"/>
    </location>
</feature>
<dbReference type="CDD" id="cd02679">
    <property type="entry name" value="MIT_spastin"/>
    <property type="match status" value="1"/>
</dbReference>
<dbReference type="GO" id="GO:0015630">
    <property type="term" value="C:microtubule cytoskeleton"/>
    <property type="evidence" value="ECO:0007669"/>
    <property type="project" value="TreeGrafter"/>
</dbReference>
<feature type="compositionally biased region" description="Polar residues" evidence="5">
    <location>
        <begin position="128"/>
        <end position="148"/>
    </location>
</feature>
<feature type="region of interest" description="Disordered" evidence="5">
    <location>
        <begin position="128"/>
        <end position="198"/>
    </location>
</feature>
<proteinExistence type="predicted"/>
<evidence type="ECO:0000259" key="7">
    <source>
        <dbReference type="SMART" id="SM00745"/>
    </source>
</evidence>
<dbReference type="InterPro" id="IPR003959">
    <property type="entry name" value="ATPase_AAA_core"/>
</dbReference>
<feature type="compositionally biased region" description="Low complexity" evidence="5">
    <location>
        <begin position="149"/>
        <end position="161"/>
    </location>
</feature>
<dbReference type="InterPro" id="IPR027417">
    <property type="entry name" value="P-loop_NTPase"/>
</dbReference>
<keyword evidence="1" id="KW-0547">Nucleotide-binding</keyword>
<reference evidence="8 9" key="1">
    <citation type="submission" date="2019-12" db="EMBL/GenBank/DDBJ databases">
        <authorList>
            <person name="Alioto T."/>
            <person name="Alioto T."/>
            <person name="Gomez Garrido J."/>
        </authorList>
    </citation>
    <scope>NUCLEOTIDE SEQUENCE [LARGE SCALE GENOMIC DNA]</scope>
</reference>
<evidence type="ECO:0000313" key="8">
    <source>
        <dbReference type="EMBL" id="CAA2992955.1"/>
    </source>
</evidence>
<dbReference type="InterPro" id="IPR003593">
    <property type="entry name" value="AAA+_ATPase"/>
</dbReference>
<evidence type="ECO:0000256" key="5">
    <source>
        <dbReference type="SAM" id="MobiDB-lite"/>
    </source>
</evidence>
<feature type="domain" description="AAA+ ATPase" evidence="6">
    <location>
        <begin position="253"/>
        <end position="352"/>
    </location>
</feature>
<evidence type="ECO:0000256" key="3">
    <source>
        <dbReference type="ARBA" id="ARBA00036378"/>
    </source>
</evidence>
<evidence type="ECO:0000256" key="2">
    <source>
        <dbReference type="ARBA" id="ARBA00022840"/>
    </source>
</evidence>
<name>A0A8S0SIM5_OLEEU</name>
<dbReference type="GO" id="GO:0005524">
    <property type="term" value="F:ATP binding"/>
    <property type="evidence" value="ECO:0007669"/>
    <property type="project" value="UniProtKB-KW"/>
</dbReference>
<dbReference type="EC" id="5.6.1.1" evidence="4"/>
<dbReference type="AlphaFoldDB" id="A0A8S0SIM5"/>
<keyword evidence="2" id="KW-0067">ATP-binding</keyword>
<dbReference type="Pfam" id="PF00004">
    <property type="entry name" value="AAA"/>
    <property type="match status" value="1"/>
</dbReference>
<feature type="region of interest" description="Disordered" evidence="5">
    <location>
        <begin position="16"/>
        <end position="41"/>
    </location>
</feature>
<gene>
    <name evidence="8" type="ORF">OLEA9_A086018</name>
</gene>
<dbReference type="InterPro" id="IPR050304">
    <property type="entry name" value="MT-severing_AAA_ATPase"/>
</dbReference>
<organism evidence="8 9">
    <name type="scientific">Olea europaea subsp. europaea</name>
    <dbReference type="NCBI Taxonomy" id="158383"/>
    <lineage>
        <taxon>Eukaryota</taxon>
        <taxon>Viridiplantae</taxon>
        <taxon>Streptophyta</taxon>
        <taxon>Embryophyta</taxon>
        <taxon>Tracheophyta</taxon>
        <taxon>Spermatophyta</taxon>
        <taxon>Magnoliopsida</taxon>
        <taxon>eudicotyledons</taxon>
        <taxon>Gunneridae</taxon>
        <taxon>Pentapetalae</taxon>
        <taxon>asterids</taxon>
        <taxon>lamiids</taxon>
        <taxon>Lamiales</taxon>
        <taxon>Oleaceae</taxon>
        <taxon>Oleeae</taxon>
        <taxon>Olea</taxon>
    </lineage>
</organism>
<dbReference type="FunFam" id="3.40.50.300:FF:002850">
    <property type="entry name" value="Katanin p60 ATPase-containing subunit A-like 2"/>
    <property type="match status" value="1"/>
</dbReference>
<feature type="compositionally biased region" description="Low complexity" evidence="5">
    <location>
        <begin position="16"/>
        <end position="30"/>
    </location>
</feature>
<evidence type="ECO:0000259" key="6">
    <source>
        <dbReference type="SMART" id="SM00382"/>
    </source>
</evidence>
<dbReference type="Gene3D" id="1.20.58.80">
    <property type="entry name" value="Phosphotransferase system, lactose/cellobiose-type IIA subunit"/>
    <property type="match status" value="1"/>
</dbReference>
<dbReference type="SMART" id="SM00745">
    <property type="entry name" value="MIT"/>
    <property type="match status" value="1"/>
</dbReference>
<feature type="compositionally biased region" description="Polar residues" evidence="5">
    <location>
        <begin position="182"/>
        <end position="198"/>
    </location>
</feature>
<accession>A0A8S0SIM5</accession>
<comment type="caution">
    <text evidence="8">The sequence shown here is derived from an EMBL/GenBank/DDBJ whole genome shotgun (WGS) entry which is preliminary data.</text>
</comment>
<dbReference type="InterPro" id="IPR007330">
    <property type="entry name" value="MIT_dom"/>
</dbReference>
<dbReference type="EMBL" id="CACTIH010005443">
    <property type="protein sequence ID" value="CAA2992955.1"/>
    <property type="molecule type" value="Genomic_DNA"/>
</dbReference>
<dbReference type="Proteomes" id="UP000594638">
    <property type="component" value="Unassembled WGS sequence"/>
</dbReference>
<dbReference type="OrthoDB" id="10251136at2759"/>
<dbReference type="SMART" id="SM00382">
    <property type="entry name" value="AAA"/>
    <property type="match status" value="1"/>
</dbReference>
<dbReference type="SUPFAM" id="SSF52540">
    <property type="entry name" value="P-loop containing nucleoside triphosphate hydrolases"/>
    <property type="match status" value="1"/>
</dbReference>
<dbReference type="GO" id="GO:0008568">
    <property type="term" value="F:microtubule severing ATPase activity"/>
    <property type="evidence" value="ECO:0007669"/>
    <property type="project" value="UniProtKB-EC"/>
</dbReference>
<sequence length="369" mass="40062">MSFLKDIIENLGSILSSDSSSESHQSPSTSTDRAMDGGDGVATGNERVAFKLKGYFDLAKEEIAKAVRAEEWGIADDAVSHYQNAQRILNEAISTPVPSYVTSSELEKVKSYRQKISKWQGQVAERLQTLSRRTRSGGTSEIKSTSPKAQTTAVSSTTSQARKVAVQKSFSKSRESSASRSPANTAMSSKPMQESGSGYDSKLVDMINSVIVDRSPSVKWHDIAGLENAKQALLEMVILPTKRRDLFTGLRKPARGLLLFGPPGTGKTMLAKAVASESEATFFNVSASSLTSKWVGEGEKLVRTLFMVAISRQPSVIFMDEIDSIMSTRTTNENEASRRLKSEFLVQFDGVTSSSDDLVTVIGKLHALA</sequence>
<evidence type="ECO:0000256" key="1">
    <source>
        <dbReference type="ARBA" id="ARBA00022741"/>
    </source>
</evidence>
<evidence type="ECO:0000256" key="4">
    <source>
        <dbReference type="ARBA" id="ARBA00038871"/>
    </source>
</evidence>
<comment type="catalytic activity">
    <reaction evidence="3">
        <text>n ATP + n H2O + a microtubule = n ADP + n phosphate + (n+1) alpha/beta tubulin heterodimers.</text>
        <dbReference type="EC" id="5.6.1.1"/>
    </reaction>
</comment>
<dbReference type="PANTHER" id="PTHR23074:SF86">
    <property type="entry name" value="SPASTIN"/>
    <property type="match status" value="1"/>
</dbReference>
<dbReference type="FunFam" id="1.20.58.80:FF:000019">
    <property type="entry name" value="AAA-type ATPase family protein"/>
    <property type="match status" value="1"/>
</dbReference>
<dbReference type="Gene3D" id="3.40.50.300">
    <property type="entry name" value="P-loop containing nucleotide triphosphate hydrolases"/>
    <property type="match status" value="1"/>
</dbReference>
<evidence type="ECO:0000313" key="9">
    <source>
        <dbReference type="Proteomes" id="UP000594638"/>
    </source>
</evidence>
<dbReference type="PANTHER" id="PTHR23074">
    <property type="entry name" value="AAA DOMAIN-CONTAINING"/>
    <property type="match status" value="1"/>
</dbReference>
<keyword evidence="9" id="KW-1185">Reference proteome</keyword>
<dbReference type="GO" id="GO:0016887">
    <property type="term" value="F:ATP hydrolysis activity"/>
    <property type="evidence" value="ECO:0007669"/>
    <property type="project" value="InterPro"/>
</dbReference>
<dbReference type="Gramene" id="OE9A086018T1">
    <property type="protein sequence ID" value="OE9A086018C1"/>
    <property type="gene ID" value="OE9A086018"/>
</dbReference>